<dbReference type="PANTHER" id="PTHR46379:SF1">
    <property type="entry name" value="ZINC FINGER MYND DOMAIN-CONTAINING PROTEIN 11"/>
    <property type="match status" value="1"/>
</dbReference>
<feature type="compositionally biased region" description="Polar residues" evidence="16">
    <location>
        <begin position="477"/>
        <end position="487"/>
    </location>
</feature>
<evidence type="ECO:0000256" key="2">
    <source>
        <dbReference type="ARBA" id="ARBA00004286"/>
    </source>
</evidence>
<reference evidence="21" key="1">
    <citation type="submission" date="2020-05" db="UniProtKB">
        <authorList>
            <consortium name="EnsemblMetazoa"/>
        </authorList>
    </citation>
    <scope>IDENTIFICATION</scope>
    <source>
        <strain evidence="21">BB02</strain>
    </source>
</reference>
<comment type="subcellular location">
    <subcellularLocation>
        <location evidence="2">Chromosome</location>
    </subcellularLocation>
    <subcellularLocation>
        <location evidence="1">Nucleus</location>
    </subcellularLocation>
</comment>
<dbReference type="VEuPathDB" id="VectorBase:BGLB038094"/>
<feature type="compositionally biased region" description="Basic residues" evidence="16">
    <location>
        <begin position="429"/>
        <end position="438"/>
    </location>
</feature>
<evidence type="ECO:0000256" key="15">
    <source>
        <dbReference type="SAM" id="Coils"/>
    </source>
</evidence>
<evidence type="ECO:0000256" key="16">
    <source>
        <dbReference type="SAM" id="MobiDB-lite"/>
    </source>
</evidence>
<gene>
    <name evidence="21" type="primary">106078518</name>
</gene>
<evidence type="ECO:0000256" key="1">
    <source>
        <dbReference type="ARBA" id="ARBA00004123"/>
    </source>
</evidence>
<keyword evidence="8" id="KW-0156">Chromatin regulator</keyword>
<dbReference type="GO" id="GO:0003714">
    <property type="term" value="F:transcription corepressor activity"/>
    <property type="evidence" value="ECO:0007669"/>
    <property type="project" value="InterPro"/>
</dbReference>
<dbReference type="GO" id="GO:0003677">
    <property type="term" value="F:DNA binding"/>
    <property type="evidence" value="ECO:0007669"/>
    <property type="project" value="InterPro"/>
</dbReference>
<evidence type="ECO:0000256" key="9">
    <source>
        <dbReference type="ARBA" id="ARBA00023015"/>
    </source>
</evidence>
<dbReference type="PROSITE" id="PS50865">
    <property type="entry name" value="ZF_MYND_2"/>
    <property type="match status" value="1"/>
</dbReference>
<sequence length="725" mass="83914">MAPSVSRRHTPAKYAKELIAAIIAIRQQKQIPNFERISRYLQRNIDITPRKIKEHLNNAVSDGLIVEYTAIGFKGQRTGLEQEGYRVPQTGEVDVVNDGHDWYCSECHSPGEVFECCECFRVYHQGCTKEDTSGEAFTCSICRDNEAGRKKNKMKRKMLNTLLSYTVLRLREKTKELHKISTKLNADDFKRFVYRKMDLNRMEQKVQSSRYKCLEEFLADAKVILHNCTLVFGDDMNGMAGLASIMVKDCKYEIDEIELCPNCYYMSNAKPEDWFSQPCNPPHDIVFAKQKGYSYWPAKVVRDLGGKFDVRFFGGWHQRAVIPAEYIKPITTDLKSMAIKKTSGFSKAMKELARYQEILEEREQSAEANGERPESEEEEEIDNEEEVEEEDSNYEDNIEDVDDEEMKDSKSEEMDEKGNSSLAEEEHIKKRPFKKTPKRRESSLSQSQSKKTPKRFKYSAEDEDNSDFKQEDEFDNRQVTSTSVDRSANTKKRKSSKSTSHDESYTVTSSVDKVSNINLAVTVSVACQTTALKTETESVHTQTDGISTELLEDKIGLSRLSSSPHQSDDTILEERMSSAMASLTKRLEEKFEEDKALALKQQSQQLEEDFGKDKQQAVERTIATMKLEVEKARKQGEDKAKEQYMEEMKKLAAKHKDTISQTKKKQWCQYCEEEAMYHCCWNTSYCSIKCQQEHWHKEHKRFCRRKRNETNSKNDSDCKNETTRK</sequence>
<dbReference type="KEGG" id="bgt:106078518"/>
<dbReference type="InterPro" id="IPR047268">
    <property type="entry name" value="PWWP_BS69"/>
</dbReference>
<feature type="compositionally biased region" description="Acidic residues" evidence="16">
    <location>
        <begin position="374"/>
        <end position="406"/>
    </location>
</feature>
<evidence type="ECO:0000256" key="12">
    <source>
        <dbReference type="ARBA" id="ARBA00023242"/>
    </source>
</evidence>
<dbReference type="Gene3D" id="2.30.30.140">
    <property type="match status" value="1"/>
</dbReference>
<feature type="compositionally biased region" description="Basic and acidic residues" evidence="16">
    <location>
        <begin position="362"/>
        <end position="373"/>
    </location>
</feature>
<dbReference type="AlphaFoldDB" id="A0A2C9M3S7"/>
<dbReference type="GO" id="GO:0009966">
    <property type="term" value="P:regulation of signal transduction"/>
    <property type="evidence" value="ECO:0007669"/>
    <property type="project" value="TreeGrafter"/>
</dbReference>
<evidence type="ECO:0000256" key="7">
    <source>
        <dbReference type="ARBA" id="ARBA00022833"/>
    </source>
</evidence>
<dbReference type="Gene3D" id="1.20.920.10">
    <property type="entry name" value="Bromodomain-like"/>
    <property type="match status" value="1"/>
</dbReference>
<dbReference type="SUPFAM" id="SSF63748">
    <property type="entry name" value="Tudor/PWWP/MBT"/>
    <property type="match status" value="1"/>
</dbReference>
<dbReference type="Proteomes" id="UP000076420">
    <property type="component" value="Unassembled WGS sequence"/>
</dbReference>
<dbReference type="OrthoDB" id="6272564at2759"/>
<dbReference type="InterPro" id="IPR047269">
    <property type="entry name" value="ZMY11"/>
</dbReference>
<dbReference type="InterPro" id="IPR057053">
    <property type="entry name" value="MYND_ZMYND11_ZMYD8"/>
</dbReference>
<keyword evidence="15" id="KW-0175">Coiled coil</keyword>
<dbReference type="PANTHER" id="PTHR46379">
    <property type="entry name" value="ZINC FINGER MYND DOMAIN-CONTAINING"/>
    <property type="match status" value="1"/>
</dbReference>
<dbReference type="SUPFAM" id="SSF144232">
    <property type="entry name" value="HIT/MYND zinc finger-like"/>
    <property type="match status" value="1"/>
</dbReference>
<keyword evidence="7" id="KW-0862">Zinc</keyword>
<dbReference type="InterPro" id="IPR000313">
    <property type="entry name" value="PWWP_dom"/>
</dbReference>
<evidence type="ECO:0000256" key="13">
    <source>
        <dbReference type="PROSITE-ProRule" id="PRU00035"/>
    </source>
</evidence>
<evidence type="ECO:0000256" key="11">
    <source>
        <dbReference type="ARBA" id="ARBA00023163"/>
    </source>
</evidence>
<dbReference type="GO" id="GO:0005694">
    <property type="term" value="C:chromosome"/>
    <property type="evidence" value="ECO:0007669"/>
    <property type="project" value="UniProtKB-SubCell"/>
</dbReference>
<dbReference type="GO" id="GO:0034243">
    <property type="term" value="P:regulation of transcription elongation by RNA polymerase II"/>
    <property type="evidence" value="ECO:0007669"/>
    <property type="project" value="InterPro"/>
</dbReference>
<organism evidence="21 22">
    <name type="scientific">Biomphalaria glabrata</name>
    <name type="common">Bloodfluke planorb</name>
    <name type="synonym">Freshwater snail</name>
    <dbReference type="NCBI Taxonomy" id="6526"/>
    <lineage>
        <taxon>Eukaryota</taxon>
        <taxon>Metazoa</taxon>
        <taxon>Spiralia</taxon>
        <taxon>Lophotrochozoa</taxon>
        <taxon>Mollusca</taxon>
        <taxon>Gastropoda</taxon>
        <taxon>Heterobranchia</taxon>
        <taxon>Euthyneura</taxon>
        <taxon>Panpulmonata</taxon>
        <taxon>Hygrophila</taxon>
        <taxon>Lymnaeoidea</taxon>
        <taxon>Planorbidae</taxon>
        <taxon>Biomphalaria</taxon>
    </lineage>
</organism>
<keyword evidence="5" id="KW-0479">Metal-binding</keyword>
<keyword evidence="12" id="KW-0539">Nucleus</keyword>
<keyword evidence="3" id="KW-0158">Chromosome</keyword>
<evidence type="ECO:0000256" key="10">
    <source>
        <dbReference type="ARBA" id="ARBA00023117"/>
    </source>
</evidence>
<evidence type="ECO:0000313" key="21">
    <source>
        <dbReference type="EnsemblMetazoa" id="BGLB038094-PA"/>
    </source>
</evidence>
<dbReference type="Gene3D" id="6.10.140.2220">
    <property type="match status" value="1"/>
</dbReference>
<evidence type="ECO:0000256" key="4">
    <source>
        <dbReference type="ARBA" id="ARBA00022553"/>
    </source>
</evidence>
<dbReference type="STRING" id="6526.A0A2C9M3S7"/>
<protein>
    <recommendedName>
        <fullName evidence="23">Zinc finger MYND domain-containing protein 11</fullName>
    </recommendedName>
</protein>
<keyword evidence="6 14" id="KW-0863">Zinc-finger</keyword>
<evidence type="ECO:0000256" key="5">
    <source>
        <dbReference type="ARBA" id="ARBA00022723"/>
    </source>
</evidence>
<keyword evidence="11" id="KW-0804">Transcription</keyword>
<dbReference type="InterPro" id="IPR011011">
    <property type="entry name" value="Znf_FYVE_PHD"/>
</dbReference>
<dbReference type="Pfam" id="PF21524">
    <property type="entry name" value="SAMD1_WH"/>
    <property type="match status" value="1"/>
</dbReference>
<dbReference type="FunFam" id="6.10.140.2220:FF:000002">
    <property type="entry name" value="Protein kinase C-binding protein 1 isoform C"/>
    <property type="match status" value="1"/>
</dbReference>
<feature type="domain" description="Bromo" evidence="17">
    <location>
        <begin position="169"/>
        <end position="239"/>
    </location>
</feature>
<dbReference type="SMART" id="SM00297">
    <property type="entry name" value="BROMO"/>
    <property type="match status" value="1"/>
</dbReference>
<dbReference type="Pfam" id="PF00439">
    <property type="entry name" value="Bromodomain"/>
    <property type="match status" value="1"/>
</dbReference>
<dbReference type="InterPro" id="IPR001487">
    <property type="entry name" value="Bromodomain"/>
</dbReference>
<dbReference type="InterPro" id="IPR036427">
    <property type="entry name" value="Bromodomain-like_sf"/>
</dbReference>
<dbReference type="PROSITE" id="PS50812">
    <property type="entry name" value="PWWP"/>
    <property type="match status" value="1"/>
</dbReference>
<feature type="compositionally biased region" description="Basic and acidic residues" evidence="16">
    <location>
        <begin position="407"/>
        <end position="428"/>
    </location>
</feature>
<dbReference type="EnsemblMetazoa" id="BGLB038094-RA">
    <property type="protein sequence ID" value="BGLB038094-PA"/>
    <property type="gene ID" value="BGLB038094"/>
</dbReference>
<feature type="domain" description="PWWP" evidence="18">
    <location>
        <begin position="282"/>
        <end position="333"/>
    </location>
</feature>
<dbReference type="PROSITE" id="PS50014">
    <property type="entry name" value="BROMODOMAIN_2"/>
    <property type="match status" value="1"/>
</dbReference>
<proteinExistence type="predicted"/>
<dbReference type="SMART" id="SM00293">
    <property type="entry name" value="PWWP"/>
    <property type="match status" value="1"/>
</dbReference>
<dbReference type="SUPFAM" id="SSF57903">
    <property type="entry name" value="FYVE/PHD zinc finger"/>
    <property type="match status" value="1"/>
</dbReference>
<feature type="coiled-coil region" evidence="15">
    <location>
        <begin position="589"/>
        <end position="665"/>
    </location>
</feature>
<keyword evidence="10 13" id="KW-0103">Bromodomain</keyword>
<dbReference type="InterPro" id="IPR048589">
    <property type="entry name" value="SAMD1-like_WH"/>
</dbReference>
<dbReference type="GO" id="GO:0008270">
    <property type="term" value="F:zinc ion binding"/>
    <property type="evidence" value="ECO:0007669"/>
    <property type="project" value="UniProtKB-KW"/>
</dbReference>
<dbReference type="CDD" id="cd20159">
    <property type="entry name" value="PWWP_BS69"/>
    <property type="match status" value="1"/>
</dbReference>
<evidence type="ECO:0008006" key="23">
    <source>
        <dbReference type="Google" id="ProtNLM"/>
    </source>
</evidence>
<feature type="domain" description="MYND-type" evidence="19">
    <location>
        <begin position="668"/>
        <end position="703"/>
    </location>
</feature>
<evidence type="ECO:0000256" key="14">
    <source>
        <dbReference type="PROSITE-ProRule" id="PRU00134"/>
    </source>
</evidence>
<keyword evidence="9" id="KW-0805">Transcription regulation</keyword>
<feature type="domain" description="SAMD1-like winged helix (WH)" evidence="20">
    <location>
        <begin position="6"/>
        <end position="82"/>
    </location>
</feature>
<evidence type="ECO:0000259" key="20">
    <source>
        <dbReference type="PROSITE" id="PS52014"/>
    </source>
</evidence>
<accession>A0A2C9M3S7</accession>
<dbReference type="SUPFAM" id="SSF47370">
    <property type="entry name" value="Bromodomain"/>
    <property type="match status" value="1"/>
</dbReference>
<keyword evidence="4" id="KW-0597">Phosphoprotein</keyword>
<evidence type="ECO:0000259" key="17">
    <source>
        <dbReference type="PROSITE" id="PS50014"/>
    </source>
</evidence>
<name>A0A2C9M3S7_BIOGL</name>
<dbReference type="VEuPathDB" id="VectorBase:BGLAX_041909"/>
<evidence type="ECO:0000256" key="3">
    <source>
        <dbReference type="ARBA" id="ARBA00022454"/>
    </source>
</evidence>
<evidence type="ECO:0000259" key="19">
    <source>
        <dbReference type="PROSITE" id="PS50865"/>
    </source>
</evidence>
<dbReference type="InterPro" id="IPR013083">
    <property type="entry name" value="Znf_RING/FYVE/PHD"/>
</dbReference>
<dbReference type="PROSITE" id="PS52014">
    <property type="entry name" value="SAMD1_WH"/>
    <property type="match status" value="1"/>
</dbReference>
<dbReference type="Pfam" id="PF24324">
    <property type="entry name" value="MYND_ZMYND11_ZMYD8"/>
    <property type="match status" value="1"/>
</dbReference>
<dbReference type="Pfam" id="PF00855">
    <property type="entry name" value="PWWP"/>
    <property type="match status" value="1"/>
</dbReference>
<evidence type="ECO:0000259" key="18">
    <source>
        <dbReference type="PROSITE" id="PS50812"/>
    </source>
</evidence>
<dbReference type="PROSITE" id="PS01360">
    <property type="entry name" value="ZF_MYND_1"/>
    <property type="match status" value="1"/>
</dbReference>
<evidence type="ECO:0000313" key="22">
    <source>
        <dbReference type="Proteomes" id="UP000076420"/>
    </source>
</evidence>
<evidence type="ECO:0000256" key="6">
    <source>
        <dbReference type="ARBA" id="ARBA00022771"/>
    </source>
</evidence>
<dbReference type="GO" id="GO:0140006">
    <property type="term" value="F:histone H3 reader activity"/>
    <property type="evidence" value="ECO:0007669"/>
    <property type="project" value="UniProtKB-ARBA"/>
</dbReference>
<feature type="region of interest" description="Disordered" evidence="16">
    <location>
        <begin position="362"/>
        <end position="511"/>
    </location>
</feature>
<dbReference type="Gene3D" id="3.30.40.10">
    <property type="entry name" value="Zinc/RING finger domain, C3HC4 (zinc finger)"/>
    <property type="match status" value="1"/>
</dbReference>
<dbReference type="InterPro" id="IPR002893">
    <property type="entry name" value="Znf_MYND"/>
</dbReference>
<dbReference type="GO" id="GO:0005634">
    <property type="term" value="C:nucleus"/>
    <property type="evidence" value="ECO:0007669"/>
    <property type="project" value="UniProtKB-SubCell"/>
</dbReference>
<evidence type="ECO:0000256" key="8">
    <source>
        <dbReference type="ARBA" id="ARBA00022853"/>
    </source>
</evidence>